<dbReference type="PANTHER" id="PTHR30346">
    <property type="entry name" value="TRANSCRIPTIONAL DUAL REGULATOR HCAR-RELATED"/>
    <property type="match status" value="1"/>
</dbReference>
<keyword evidence="3" id="KW-0238">DNA-binding</keyword>
<dbReference type="Gene3D" id="1.10.10.10">
    <property type="entry name" value="Winged helix-like DNA-binding domain superfamily/Winged helix DNA-binding domain"/>
    <property type="match status" value="1"/>
</dbReference>
<feature type="domain" description="HTH lysR-type" evidence="5">
    <location>
        <begin position="1"/>
        <end position="58"/>
    </location>
</feature>
<accession>A0A918U9R2</accession>
<evidence type="ECO:0000313" key="6">
    <source>
        <dbReference type="EMBL" id="GGY17349.1"/>
    </source>
</evidence>
<keyword evidence="2" id="KW-0805">Transcription regulation</keyword>
<dbReference type="GO" id="GO:0003700">
    <property type="term" value="F:DNA-binding transcription factor activity"/>
    <property type="evidence" value="ECO:0007669"/>
    <property type="project" value="InterPro"/>
</dbReference>
<dbReference type="PANTHER" id="PTHR30346:SF26">
    <property type="entry name" value="HYDROGEN PEROXIDE-INDUCIBLE GENES ACTIVATOR"/>
    <property type="match status" value="1"/>
</dbReference>
<gene>
    <name evidence="6" type="ORF">GCM10011289_20940</name>
</gene>
<dbReference type="FunFam" id="1.10.10.10:FF:000001">
    <property type="entry name" value="LysR family transcriptional regulator"/>
    <property type="match status" value="1"/>
</dbReference>
<dbReference type="Proteomes" id="UP000645257">
    <property type="component" value="Unassembled WGS sequence"/>
</dbReference>
<dbReference type="AlphaFoldDB" id="A0A918U9R2"/>
<evidence type="ECO:0000256" key="4">
    <source>
        <dbReference type="ARBA" id="ARBA00023163"/>
    </source>
</evidence>
<keyword evidence="7" id="KW-1185">Reference proteome</keyword>
<dbReference type="EMBL" id="BMYX01000011">
    <property type="protein sequence ID" value="GGY17349.1"/>
    <property type="molecule type" value="Genomic_DNA"/>
</dbReference>
<dbReference type="Pfam" id="PF00126">
    <property type="entry name" value="HTH_1"/>
    <property type="match status" value="1"/>
</dbReference>
<comment type="similarity">
    <text evidence="1">Belongs to the LysR transcriptional regulatory family.</text>
</comment>
<reference evidence="6" key="1">
    <citation type="journal article" date="2014" name="Int. J. Syst. Evol. Microbiol.">
        <title>Complete genome sequence of Corynebacterium casei LMG S-19264T (=DSM 44701T), isolated from a smear-ripened cheese.</title>
        <authorList>
            <consortium name="US DOE Joint Genome Institute (JGI-PGF)"/>
            <person name="Walter F."/>
            <person name="Albersmeier A."/>
            <person name="Kalinowski J."/>
            <person name="Ruckert C."/>
        </authorList>
    </citation>
    <scope>NUCLEOTIDE SEQUENCE</scope>
    <source>
        <strain evidence="6">KCTC 32182</strain>
    </source>
</reference>
<dbReference type="GO" id="GO:0032993">
    <property type="term" value="C:protein-DNA complex"/>
    <property type="evidence" value="ECO:0007669"/>
    <property type="project" value="TreeGrafter"/>
</dbReference>
<dbReference type="PRINTS" id="PR00039">
    <property type="entry name" value="HTHLYSR"/>
</dbReference>
<evidence type="ECO:0000313" key="7">
    <source>
        <dbReference type="Proteomes" id="UP000645257"/>
    </source>
</evidence>
<dbReference type="InterPro" id="IPR036390">
    <property type="entry name" value="WH_DNA-bd_sf"/>
</dbReference>
<dbReference type="Gene3D" id="3.40.190.10">
    <property type="entry name" value="Periplasmic binding protein-like II"/>
    <property type="match status" value="1"/>
</dbReference>
<evidence type="ECO:0000256" key="3">
    <source>
        <dbReference type="ARBA" id="ARBA00023125"/>
    </source>
</evidence>
<evidence type="ECO:0000259" key="5">
    <source>
        <dbReference type="PROSITE" id="PS50931"/>
    </source>
</evidence>
<reference evidence="6" key="2">
    <citation type="submission" date="2020-09" db="EMBL/GenBank/DDBJ databases">
        <authorList>
            <person name="Sun Q."/>
            <person name="Kim S."/>
        </authorList>
    </citation>
    <scope>NUCLEOTIDE SEQUENCE</scope>
    <source>
        <strain evidence="6">KCTC 32182</strain>
    </source>
</reference>
<dbReference type="InterPro" id="IPR036388">
    <property type="entry name" value="WH-like_DNA-bd_sf"/>
</dbReference>
<evidence type="ECO:0000256" key="2">
    <source>
        <dbReference type="ARBA" id="ARBA00023015"/>
    </source>
</evidence>
<dbReference type="PROSITE" id="PS50931">
    <property type="entry name" value="HTH_LYSR"/>
    <property type="match status" value="1"/>
</dbReference>
<dbReference type="RefSeq" id="WP_189534055.1">
    <property type="nucleotide sequence ID" value="NZ_BMYX01000011.1"/>
</dbReference>
<dbReference type="CDD" id="cd05466">
    <property type="entry name" value="PBP2_LTTR_substrate"/>
    <property type="match status" value="1"/>
</dbReference>
<sequence>MDVRQLKAFIAVFEERSITAAAERLFVSQPSLSVTIRQLEVSLGVALFHRLPRGVEVSDAARRLYPGARQLVDQAAALAAQFLPGWERPVVRLGVEGDIAIAHLQAAVNRIVGLMPEVRLLVEEGCCGEIRLGAEASSCEDEWFFALDEEPFVLAVPESDAGMEKTGPWVVCPFHPSHQRLLPLYGDGTVAAEAGNLTIAAKLVACGAGAAFLPRSLIHSLPGVRECPLVGPLPTRRVGLCLPAQASSNPVLGRLRAALGTDCASVFPGG</sequence>
<dbReference type="SUPFAM" id="SSF46785">
    <property type="entry name" value="Winged helix' DNA-binding domain"/>
    <property type="match status" value="1"/>
</dbReference>
<name>A0A918U9R2_9NEIS</name>
<proteinExistence type="inferred from homology"/>
<dbReference type="GO" id="GO:0003677">
    <property type="term" value="F:DNA binding"/>
    <property type="evidence" value="ECO:0007669"/>
    <property type="project" value="UniProtKB-KW"/>
</dbReference>
<keyword evidence="4" id="KW-0804">Transcription</keyword>
<evidence type="ECO:0000256" key="1">
    <source>
        <dbReference type="ARBA" id="ARBA00009437"/>
    </source>
</evidence>
<dbReference type="InterPro" id="IPR000847">
    <property type="entry name" value="LysR_HTH_N"/>
</dbReference>
<comment type="caution">
    <text evidence="6">The sequence shown here is derived from an EMBL/GenBank/DDBJ whole genome shotgun (WGS) entry which is preliminary data.</text>
</comment>
<organism evidence="6 7">
    <name type="scientific">Paludibacterium paludis</name>
    <dbReference type="NCBI Taxonomy" id="1225769"/>
    <lineage>
        <taxon>Bacteria</taxon>
        <taxon>Pseudomonadati</taxon>
        <taxon>Pseudomonadota</taxon>
        <taxon>Betaproteobacteria</taxon>
        <taxon>Neisseriales</taxon>
        <taxon>Chromobacteriaceae</taxon>
        <taxon>Paludibacterium</taxon>
    </lineage>
</organism>
<dbReference type="SUPFAM" id="SSF53850">
    <property type="entry name" value="Periplasmic binding protein-like II"/>
    <property type="match status" value="1"/>
</dbReference>
<protein>
    <submittedName>
        <fullName evidence="6">LysR family transcriptional regulator</fullName>
    </submittedName>
</protein>